<name>A0ABR1EP56_NECAM</name>
<dbReference type="Proteomes" id="UP001303046">
    <property type="component" value="Unassembled WGS sequence"/>
</dbReference>
<evidence type="ECO:0000313" key="4">
    <source>
        <dbReference type="Proteomes" id="UP001303046"/>
    </source>
</evidence>
<sequence length="151" mass="16755">MPKQLPPSSTSAKEDAPATGLESALNSDTFEVSTRLTLSLLMSAIQELKDKLLSLESKIDTLLAQLPPRLFCIFCENNNEDGHRSSSCTVFSDAIARSLRLRDLNKCINCLAPAHGQCQHKCRTCGGPHHAILCFVRARPERPPQKRSRRE</sequence>
<keyword evidence="1" id="KW-0175">Coiled coil</keyword>
<feature type="coiled-coil region" evidence="1">
    <location>
        <begin position="38"/>
        <end position="65"/>
    </location>
</feature>
<proteinExistence type="predicted"/>
<protein>
    <recommendedName>
        <fullName evidence="5">TAZ zinc finger</fullName>
    </recommendedName>
</protein>
<evidence type="ECO:0000256" key="2">
    <source>
        <dbReference type="SAM" id="MobiDB-lite"/>
    </source>
</evidence>
<organism evidence="3 4">
    <name type="scientific">Necator americanus</name>
    <name type="common">Human hookworm</name>
    <dbReference type="NCBI Taxonomy" id="51031"/>
    <lineage>
        <taxon>Eukaryota</taxon>
        <taxon>Metazoa</taxon>
        <taxon>Ecdysozoa</taxon>
        <taxon>Nematoda</taxon>
        <taxon>Chromadorea</taxon>
        <taxon>Rhabditida</taxon>
        <taxon>Rhabditina</taxon>
        <taxon>Rhabditomorpha</taxon>
        <taxon>Strongyloidea</taxon>
        <taxon>Ancylostomatidae</taxon>
        <taxon>Bunostominae</taxon>
        <taxon>Necator</taxon>
    </lineage>
</organism>
<dbReference type="EMBL" id="JAVFWL010000006">
    <property type="protein sequence ID" value="KAK6764444.1"/>
    <property type="molecule type" value="Genomic_DNA"/>
</dbReference>
<comment type="caution">
    <text evidence="3">The sequence shown here is derived from an EMBL/GenBank/DDBJ whole genome shotgun (WGS) entry which is preliminary data.</text>
</comment>
<reference evidence="3 4" key="1">
    <citation type="submission" date="2023-08" db="EMBL/GenBank/DDBJ databases">
        <title>A Necator americanus chromosomal reference genome.</title>
        <authorList>
            <person name="Ilik V."/>
            <person name="Petrzelkova K.J."/>
            <person name="Pardy F."/>
            <person name="Fuh T."/>
            <person name="Niatou-Singa F.S."/>
            <person name="Gouil Q."/>
            <person name="Baker L."/>
            <person name="Ritchie M.E."/>
            <person name="Jex A.R."/>
            <person name="Gazzola D."/>
            <person name="Li H."/>
            <person name="Toshio Fujiwara R."/>
            <person name="Zhan B."/>
            <person name="Aroian R.V."/>
            <person name="Pafco B."/>
            <person name="Schwarz E.M."/>
        </authorList>
    </citation>
    <scope>NUCLEOTIDE SEQUENCE [LARGE SCALE GENOMIC DNA]</scope>
    <source>
        <strain evidence="3 4">Aroian</strain>
        <tissue evidence="3">Whole animal</tissue>
    </source>
</reference>
<gene>
    <name evidence="3" type="primary">Necator_chrX.g24842</name>
    <name evidence="3" type="ORF">RB195_024677</name>
</gene>
<evidence type="ECO:0000313" key="3">
    <source>
        <dbReference type="EMBL" id="KAK6764444.1"/>
    </source>
</evidence>
<feature type="compositionally biased region" description="Polar residues" evidence="2">
    <location>
        <begin position="1"/>
        <end position="11"/>
    </location>
</feature>
<evidence type="ECO:0000256" key="1">
    <source>
        <dbReference type="SAM" id="Coils"/>
    </source>
</evidence>
<keyword evidence="4" id="KW-1185">Reference proteome</keyword>
<accession>A0ABR1EP56</accession>
<feature type="region of interest" description="Disordered" evidence="2">
    <location>
        <begin position="1"/>
        <end position="21"/>
    </location>
</feature>
<evidence type="ECO:0008006" key="5">
    <source>
        <dbReference type="Google" id="ProtNLM"/>
    </source>
</evidence>